<keyword evidence="1" id="KW-0472">Membrane</keyword>
<accession>A0A1I6IYE7</accession>
<dbReference type="Proteomes" id="UP000199659">
    <property type="component" value="Unassembled WGS sequence"/>
</dbReference>
<feature type="transmembrane region" description="Helical" evidence="1">
    <location>
        <begin position="9"/>
        <end position="32"/>
    </location>
</feature>
<sequence length="133" mass="15221">MSKKIFNKLVLVMLAQILIYCMLFLVVPFFLVKGVADWIWISVDFILVVAVSSWMIYWHVWEVGYWLVGIIMLWAAIMLYHPQDLYGIGGNGRGLDFFPAQIDALGFAAGVFLLQCGIRLLKPIKQIVINRKV</sequence>
<dbReference type="RefSeq" id="WP_092559843.1">
    <property type="nucleotide sequence ID" value="NZ_FOYZ01000004.1"/>
</dbReference>
<reference evidence="2 3" key="1">
    <citation type="submission" date="2016-10" db="EMBL/GenBank/DDBJ databases">
        <authorList>
            <person name="de Groot N.N."/>
        </authorList>
    </citation>
    <scope>NUCLEOTIDE SEQUENCE [LARGE SCALE GENOMIC DNA]</scope>
    <source>
        <strain evidence="2 3">743A</strain>
    </source>
</reference>
<feature type="transmembrane region" description="Helical" evidence="1">
    <location>
        <begin position="64"/>
        <end position="82"/>
    </location>
</feature>
<keyword evidence="1" id="KW-0812">Transmembrane</keyword>
<gene>
    <name evidence="2" type="ORF">SAMN05661086_01255</name>
</gene>
<dbReference type="EMBL" id="FOYZ01000004">
    <property type="protein sequence ID" value="SFR71776.1"/>
    <property type="molecule type" value="Genomic_DNA"/>
</dbReference>
<dbReference type="AlphaFoldDB" id="A0A1I6IYE7"/>
<evidence type="ECO:0000313" key="2">
    <source>
        <dbReference type="EMBL" id="SFR71776.1"/>
    </source>
</evidence>
<feature type="transmembrane region" description="Helical" evidence="1">
    <location>
        <begin position="102"/>
        <end position="121"/>
    </location>
</feature>
<proteinExistence type="predicted"/>
<dbReference type="STRING" id="37658.SAMN05661086_01255"/>
<keyword evidence="3" id="KW-1185">Reference proteome</keyword>
<evidence type="ECO:0000256" key="1">
    <source>
        <dbReference type="SAM" id="Phobius"/>
    </source>
</evidence>
<name>A0A1I6IYE7_9FIRM</name>
<feature type="transmembrane region" description="Helical" evidence="1">
    <location>
        <begin position="38"/>
        <end position="57"/>
    </location>
</feature>
<protein>
    <submittedName>
        <fullName evidence="2">Uncharacterized protein</fullName>
    </submittedName>
</protein>
<evidence type="ECO:0000313" key="3">
    <source>
        <dbReference type="Proteomes" id="UP000199659"/>
    </source>
</evidence>
<keyword evidence="1" id="KW-1133">Transmembrane helix</keyword>
<organism evidence="2 3">
    <name type="scientific">Anaeromicropila populeti</name>
    <dbReference type="NCBI Taxonomy" id="37658"/>
    <lineage>
        <taxon>Bacteria</taxon>
        <taxon>Bacillati</taxon>
        <taxon>Bacillota</taxon>
        <taxon>Clostridia</taxon>
        <taxon>Lachnospirales</taxon>
        <taxon>Lachnospiraceae</taxon>
        <taxon>Anaeromicropila</taxon>
    </lineage>
</organism>